<feature type="compositionally biased region" description="Basic and acidic residues" evidence="1">
    <location>
        <begin position="154"/>
        <end position="163"/>
    </location>
</feature>
<feature type="region of interest" description="Disordered" evidence="1">
    <location>
        <begin position="102"/>
        <end position="163"/>
    </location>
</feature>
<sequence>MSQVLSWAHQHGLRPTLADASALRSYAASECNRPEGHTTPDGERFIGLLPQDVTNHPSAAEFAAATAPAPVIVTTTPVIAPAPGPATEGPEPVEDGEILDTGAANAVGAPIVSGGAAPGGGPTTSTDDALANAASVPLPPDNPDDCEIGYEVGADDKSKNGHP</sequence>
<evidence type="ECO:0000256" key="1">
    <source>
        <dbReference type="SAM" id="MobiDB-lite"/>
    </source>
</evidence>
<dbReference type="EMBL" id="JARKIB010000577">
    <property type="protein sequence ID" value="KAJ7699147.1"/>
    <property type="molecule type" value="Genomic_DNA"/>
</dbReference>
<dbReference type="AlphaFoldDB" id="A0AAD7GKM0"/>
<protein>
    <submittedName>
        <fullName evidence="2">Uncharacterized protein</fullName>
    </submittedName>
</protein>
<accession>A0AAD7GKM0</accession>
<dbReference type="Proteomes" id="UP001215598">
    <property type="component" value="Unassembled WGS sequence"/>
</dbReference>
<name>A0AAD7GKM0_9AGAR</name>
<evidence type="ECO:0000313" key="2">
    <source>
        <dbReference type="EMBL" id="KAJ7699147.1"/>
    </source>
</evidence>
<reference evidence="2" key="1">
    <citation type="submission" date="2023-03" db="EMBL/GenBank/DDBJ databases">
        <title>Massive genome expansion in bonnet fungi (Mycena s.s.) driven by repeated elements and novel gene families across ecological guilds.</title>
        <authorList>
            <consortium name="Lawrence Berkeley National Laboratory"/>
            <person name="Harder C.B."/>
            <person name="Miyauchi S."/>
            <person name="Viragh M."/>
            <person name="Kuo A."/>
            <person name="Thoen E."/>
            <person name="Andreopoulos B."/>
            <person name="Lu D."/>
            <person name="Skrede I."/>
            <person name="Drula E."/>
            <person name="Henrissat B."/>
            <person name="Morin E."/>
            <person name="Kohler A."/>
            <person name="Barry K."/>
            <person name="LaButti K."/>
            <person name="Morin E."/>
            <person name="Salamov A."/>
            <person name="Lipzen A."/>
            <person name="Mereny Z."/>
            <person name="Hegedus B."/>
            <person name="Baldrian P."/>
            <person name="Stursova M."/>
            <person name="Weitz H."/>
            <person name="Taylor A."/>
            <person name="Grigoriev I.V."/>
            <person name="Nagy L.G."/>
            <person name="Martin F."/>
            <person name="Kauserud H."/>
        </authorList>
    </citation>
    <scope>NUCLEOTIDE SEQUENCE</scope>
    <source>
        <strain evidence="2">CBHHK182m</strain>
    </source>
</reference>
<keyword evidence="3" id="KW-1185">Reference proteome</keyword>
<proteinExistence type="predicted"/>
<evidence type="ECO:0000313" key="3">
    <source>
        <dbReference type="Proteomes" id="UP001215598"/>
    </source>
</evidence>
<organism evidence="2 3">
    <name type="scientific">Mycena metata</name>
    <dbReference type="NCBI Taxonomy" id="1033252"/>
    <lineage>
        <taxon>Eukaryota</taxon>
        <taxon>Fungi</taxon>
        <taxon>Dikarya</taxon>
        <taxon>Basidiomycota</taxon>
        <taxon>Agaricomycotina</taxon>
        <taxon>Agaricomycetes</taxon>
        <taxon>Agaricomycetidae</taxon>
        <taxon>Agaricales</taxon>
        <taxon>Marasmiineae</taxon>
        <taxon>Mycenaceae</taxon>
        <taxon>Mycena</taxon>
    </lineage>
</organism>
<feature type="compositionally biased region" description="Low complexity" evidence="1">
    <location>
        <begin position="106"/>
        <end position="115"/>
    </location>
</feature>
<comment type="caution">
    <text evidence="2">The sequence shown here is derived from an EMBL/GenBank/DDBJ whole genome shotgun (WGS) entry which is preliminary data.</text>
</comment>
<gene>
    <name evidence="2" type="ORF">B0H16DRAFT_1749480</name>
</gene>